<keyword evidence="2" id="KW-0808">Transferase</keyword>
<dbReference type="Gene3D" id="3.30.559.10">
    <property type="entry name" value="Chloramphenicol acetyltransferase-like domain"/>
    <property type="match status" value="2"/>
</dbReference>
<dbReference type="PANTHER" id="PTHR31623">
    <property type="entry name" value="F21J9.9"/>
    <property type="match status" value="1"/>
</dbReference>
<dbReference type="Proteomes" id="UP000288805">
    <property type="component" value="Unassembled WGS sequence"/>
</dbReference>
<evidence type="ECO:0000256" key="1">
    <source>
        <dbReference type="ARBA" id="ARBA00009861"/>
    </source>
</evidence>
<evidence type="ECO:0000313" key="4">
    <source>
        <dbReference type="EMBL" id="RVW18094.1"/>
    </source>
</evidence>
<protein>
    <submittedName>
        <fullName evidence="4">Vinorine synthase</fullName>
    </submittedName>
</protein>
<gene>
    <name evidence="4" type="primary">ACT_1</name>
    <name evidence="4" type="ORF">CK203_113405</name>
</gene>
<evidence type="ECO:0000256" key="2">
    <source>
        <dbReference type="ARBA" id="ARBA00022679"/>
    </source>
</evidence>
<dbReference type="AlphaFoldDB" id="A0A438C4B7"/>
<dbReference type="GO" id="GO:0016746">
    <property type="term" value="F:acyltransferase activity"/>
    <property type="evidence" value="ECO:0007669"/>
    <property type="project" value="UniProtKB-KW"/>
</dbReference>
<dbReference type="PANTHER" id="PTHR31623:SF17">
    <property type="entry name" value="F21J9.9"/>
    <property type="match status" value="1"/>
</dbReference>
<dbReference type="Pfam" id="PF02458">
    <property type="entry name" value="Transferase"/>
    <property type="match status" value="1"/>
</dbReference>
<comment type="caution">
    <text evidence="4">The sequence shown here is derived from an EMBL/GenBank/DDBJ whole genome shotgun (WGS) entry which is preliminary data.</text>
</comment>
<sequence>MGEIEVEVISIDTIKPSSPTPAHLLHFQLSFLDQVLTPIFIPIIIFYPMDGDVKVDTIERSIWLKKTLSMTLVQFYPLAERVKDNLFIDCTDQGVPYFEAQVKCQLSNGMAIGVCISHKVADASSMVTFVNG</sequence>
<name>A0A438C4B7_VITVI</name>
<comment type="similarity">
    <text evidence="1">Belongs to the plant acyltransferase family.</text>
</comment>
<reference evidence="4 5" key="1">
    <citation type="journal article" date="2018" name="PLoS Genet.">
        <title>Population sequencing reveals clonal diversity and ancestral inbreeding in the grapevine cultivar Chardonnay.</title>
        <authorList>
            <person name="Roach M.J."/>
            <person name="Johnson D.L."/>
            <person name="Bohlmann J."/>
            <person name="van Vuuren H.J."/>
            <person name="Jones S.J."/>
            <person name="Pretorius I.S."/>
            <person name="Schmidt S.A."/>
            <person name="Borneman A.R."/>
        </authorList>
    </citation>
    <scope>NUCLEOTIDE SEQUENCE [LARGE SCALE GENOMIC DNA]</scope>
    <source>
        <strain evidence="5">cv. Chardonnay</strain>
        <tissue evidence="4">Leaf</tissue>
    </source>
</reference>
<proteinExistence type="inferred from homology"/>
<dbReference type="InterPro" id="IPR023213">
    <property type="entry name" value="CAT-like_dom_sf"/>
</dbReference>
<keyword evidence="3" id="KW-0012">Acyltransferase</keyword>
<evidence type="ECO:0000313" key="5">
    <source>
        <dbReference type="Proteomes" id="UP000288805"/>
    </source>
</evidence>
<accession>A0A438C4B7</accession>
<dbReference type="EMBL" id="QGNW01002552">
    <property type="protein sequence ID" value="RVW18094.1"/>
    <property type="molecule type" value="Genomic_DNA"/>
</dbReference>
<organism evidence="4 5">
    <name type="scientific">Vitis vinifera</name>
    <name type="common">Grape</name>
    <dbReference type="NCBI Taxonomy" id="29760"/>
    <lineage>
        <taxon>Eukaryota</taxon>
        <taxon>Viridiplantae</taxon>
        <taxon>Streptophyta</taxon>
        <taxon>Embryophyta</taxon>
        <taxon>Tracheophyta</taxon>
        <taxon>Spermatophyta</taxon>
        <taxon>Magnoliopsida</taxon>
        <taxon>eudicotyledons</taxon>
        <taxon>Gunneridae</taxon>
        <taxon>Pentapetalae</taxon>
        <taxon>rosids</taxon>
        <taxon>Vitales</taxon>
        <taxon>Vitaceae</taxon>
        <taxon>Viteae</taxon>
        <taxon>Vitis</taxon>
    </lineage>
</organism>
<evidence type="ECO:0000256" key="3">
    <source>
        <dbReference type="ARBA" id="ARBA00023315"/>
    </source>
</evidence>